<dbReference type="InterPro" id="IPR025905">
    <property type="entry name" value="NVEALA"/>
</dbReference>
<evidence type="ECO:0008006" key="3">
    <source>
        <dbReference type="Google" id="ProtNLM"/>
    </source>
</evidence>
<dbReference type="AlphaFoldDB" id="A0A413SVU4"/>
<organism evidence="1 2">
    <name type="scientific">Phocaeicola coprophilus</name>
    <dbReference type="NCBI Taxonomy" id="387090"/>
    <lineage>
        <taxon>Bacteria</taxon>
        <taxon>Pseudomonadati</taxon>
        <taxon>Bacteroidota</taxon>
        <taxon>Bacteroidia</taxon>
        <taxon>Bacteroidales</taxon>
        <taxon>Bacteroidaceae</taxon>
        <taxon>Phocaeicola</taxon>
    </lineage>
</organism>
<comment type="caution">
    <text evidence="1">The sequence shown here is derived from an EMBL/GenBank/DDBJ whole genome shotgun (WGS) entry which is preliminary data.</text>
</comment>
<evidence type="ECO:0000313" key="2">
    <source>
        <dbReference type="Proteomes" id="UP000283855"/>
    </source>
</evidence>
<dbReference type="Pfam" id="PF14055">
    <property type="entry name" value="NVEALA"/>
    <property type="match status" value="1"/>
</dbReference>
<proteinExistence type="predicted"/>
<sequence length="80" mass="9377">MKKKALVYVGIILICVCGLYEYKLSSKEVKWSNITLENVEALAQTEGNYVRCYNYGDIDCLGAKVEFRYDYYNVEWLKDE</sequence>
<dbReference type="GeneID" id="78405150"/>
<accession>A0A413SVU4</accession>
<dbReference type="EMBL" id="QSFT01000044">
    <property type="protein sequence ID" value="RHA73134.1"/>
    <property type="molecule type" value="Genomic_DNA"/>
</dbReference>
<dbReference type="RefSeq" id="WP_008140279.1">
    <property type="nucleotide sequence ID" value="NZ_CABJGD010000044.1"/>
</dbReference>
<evidence type="ECO:0000313" key="1">
    <source>
        <dbReference type="EMBL" id="RHA73134.1"/>
    </source>
</evidence>
<name>A0A413SVU4_9BACT</name>
<gene>
    <name evidence="1" type="ORF">DW921_14095</name>
</gene>
<reference evidence="1 2" key="1">
    <citation type="submission" date="2018-08" db="EMBL/GenBank/DDBJ databases">
        <title>A genome reference for cultivated species of the human gut microbiota.</title>
        <authorList>
            <person name="Zou Y."/>
            <person name="Xue W."/>
            <person name="Luo G."/>
        </authorList>
    </citation>
    <scope>NUCLEOTIDE SEQUENCE [LARGE SCALE GENOMIC DNA]</scope>
    <source>
        <strain evidence="1 2">AM42-38</strain>
    </source>
</reference>
<dbReference type="Proteomes" id="UP000283855">
    <property type="component" value="Unassembled WGS sequence"/>
</dbReference>
<protein>
    <recommendedName>
        <fullName evidence="3">NVEALA protein</fullName>
    </recommendedName>
</protein>